<keyword evidence="4" id="KW-0269">Exonuclease</keyword>
<keyword evidence="2" id="KW-0540">Nuclease</keyword>
<comment type="similarity">
    <text evidence="1">Belongs to the REXO1/REXO3 family.</text>
</comment>
<evidence type="ECO:0000259" key="7">
    <source>
        <dbReference type="SMART" id="SM00479"/>
    </source>
</evidence>
<feature type="region of interest" description="Disordered" evidence="6">
    <location>
        <begin position="36"/>
        <end position="170"/>
    </location>
</feature>
<feature type="coiled-coil region" evidence="5">
    <location>
        <begin position="183"/>
        <end position="214"/>
    </location>
</feature>
<gene>
    <name evidence="8" type="ORF">HYFRA_00000327</name>
</gene>
<comment type="caution">
    <text evidence="8">The sequence shown here is derived from an EMBL/GenBank/DDBJ whole genome shotgun (WGS) entry which is preliminary data.</text>
</comment>
<dbReference type="GO" id="GO:0003676">
    <property type="term" value="F:nucleic acid binding"/>
    <property type="evidence" value="ECO:0007669"/>
    <property type="project" value="InterPro"/>
</dbReference>
<dbReference type="InterPro" id="IPR034922">
    <property type="entry name" value="REX1-like_exo"/>
</dbReference>
<keyword evidence="9" id="KW-1185">Reference proteome</keyword>
<dbReference type="GO" id="GO:0005634">
    <property type="term" value="C:nucleus"/>
    <property type="evidence" value="ECO:0007669"/>
    <property type="project" value="TreeGrafter"/>
</dbReference>
<dbReference type="PANTHER" id="PTHR12801">
    <property type="entry name" value="RNA EXONUCLEASE REXO1 / RECO3 FAMILY MEMBER-RELATED"/>
    <property type="match status" value="1"/>
</dbReference>
<evidence type="ECO:0000256" key="6">
    <source>
        <dbReference type="SAM" id="MobiDB-lite"/>
    </source>
</evidence>
<feature type="domain" description="Exonuclease" evidence="7">
    <location>
        <begin position="442"/>
        <end position="628"/>
    </location>
</feature>
<dbReference type="InterPro" id="IPR012337">
    <property type="entry name" value="RNaseH-like_sf"/>
</dbReference>
<dbReference type="SUPFAM" id="SSF53098">
    <property type="entry name" value="Ribonuclease H-like"/>
    <property type="match status" value="1"/>
</dbReference>
<feature type="compositionally biased region" description="Basic and acidic residues" evidence="6">
    <location>
        <begin position="146"/>
        <end position="163"/>
    </location>
</feature>
<dbReference type="GO" id="GO:0004527">
    <property type="term" value="F:exonuclease activity"/>
    <property type="evidence" value="ECO:0007669"/>
    <property type="project" value="UniProtKB-KW"/>
</dbReference>
<evidence type="ECO:0000256" key="1">
    <source>
        <dbReference type="ARBA" id="ARBA00006357"/>
    </source>
</evidence>
<feature type="compositionally biased region" description="Low complexity" evidence="6">
    <location>
        <begin position="120"/>
        <end position="132"/>
    </location>
</feature>
<name>A0A9N9L2N1_9HELO</name>
<evidence type="ECO:0000313" key="8">
    <source>
        <dbReference type="EMBL" id="CAG8957984.1"/>
    </source>
</evidence>
<dbReference type="InterPro" id="IPR047021">
    <property type="entry name" value="REXO1/3/4-like"/>
</dbReference>
<sequence>MFTSKGLFSNIQCPYQETCVLPRCIFAHSKGLIDAPSPATQNEVPAQVHDQKPQAEPARKRQKLDSESHTVEREISKPAPANLKTNAELNERSSKPHSSLNREVSPPPLRKKPSQSLAGSNSTVSETTTNVSRAPSTSTVQIPSKPAEEKKTFVKAPPKKEALNPRALGIPSPATHEIRFRLVRALHEQLKRLNSELEKDANDTEEKLVLSEQALITMALDLEQGACGQPSIYSNVVKNKIMLYKRMSVGQWKEEREKKVAEELAEQQAREKPKSNLPVFQPGEPPKPIVTGLTPKEELAFLPRLCTPLEDLSLHGYVSTVPTPKEIESAKSGMEASKGWEICDRCKTRFQVFPDRREEDGVFASGGHCTYHYGKPFWEDRNPNDPTAKRQKKFRCCKQILGESPGCTKADSHVFKITEVKRLAAVLNFEETPENPDKEEANPVCIDGEMGYTVYGLELIRLTATSWPSGDAIFDVLVKPQGGILDLNSRYSGVYPKDLANALPYTPSPDPPTDSTAQPEPLQIVSSPSAARALLFSHLSPSTPLIGHGLENDLNAIRIVHPTIIDTALLFPHKAGLPYRNGLKNLMAQHLNRQIQVVVDGKALGHDSKEDANAAGMLVRHKIGEEWMRLQRAGWVWKDGRLVGEGDARGKRKREGEEGSE</sequence>
<evidence type="ECO:0000256" key="3">
    <source>
        <dbReference type="ARBA" id="ARBA00022801"/>
    </source>
</evidence>
<dbReference type="AlphaFoldDB" id="A0A9N9L2N1"/>
<accession>A0A9N9L2N1</accession>
<evidence type="ECO:0000256" key="5">
    <source>
        <dbReference type="SAM" id="Coils"/>
    </source>
</evidence>
<dbReference type="Gene3D" id="3.30.420.10">
    <property type="entry name" value="Ribonuclease H-like superfamily/Ribonuclease H"/>
    <property type="match status" value="1"/>
</dbReference>
<evidence type="ECO:0000256" key="4">
    <source>
        <dbReference type="ARBA" id="ARBA00022839"/>
    </source>
</evidence>
<protein>
    <recommendedName>
        <fullName evidence="7">Exonuclease domain-containing protein</fullName>
    </recommendedName>
</protein>
<keyword evidence="5" id="KW-0175">Coiled coil</keyword>
<dbReference type="Proteomes" id="UP000696280">
    <property type="component" value="Unassembled WGS sequence"/>
</dbReference>
<feature type="compositionally biased region" description="Basic and acidic residues" evidence="6">
    <location>
        <begin position="49"/>
        <end position="76"/>
    </location>
</feature>
<dbReference type="PANTHER" id="PTHR12801:SF112">
    <property type="entry name" value="RNA EXONUCLEASE 3"/>
    <property type="match status" value="1"/>
</dbReference>
<keyword evidence="3" id="KW-0378">Hydrolase</keyword>
<feature type="compositionally biased region" description="Polar residues" evidence="6">
    <location>
        <begin position="133"/>
        <end position="142"/>
    </location>
</feature>
<proteinExistence type="inferred from homology"/>
<dbReference type="EMBL" id="CAJVRL010000081">
    <property type="protein sequence ID" value="CAG8957984.1"/>
    <property type="molecule type" value="Genomic_DNA"/>
</dbReference>
<dbReference type="SMART" id="SM00479">
    <property type="entry name" value="EXOIII"/>
    <property type="match status" value="1"/>
</dbReference>
<reference evidence="8" key="1">
    <citation type="submission" date="2021-07" db="EMBL/GenBank/DDBJ databases">
        <authorList>
            <person name="Durling M."/>
        </authorList>
    </citation>
    <scope>NUCLEOTIDE SEQUENCE</scope>
</reference>
<feature type="region of interest" description="Disordered" evidence="6">
    <location>
        <begin position="263"/>
        <end position="285"/>
    </location>
</feature>
<evidence type="ECO:0000313" key="9">
    <source>
        <dbReference type="Proteomes" id="UP000696280"/>
    </source>
</evidence>
<dbReference type="InterPro" id="IPR013520">
    <property type="entry name" value="Ribonucl_H"/>
</dbReference>
<organism evidence="8 9">
    <name type="scientific">Hymenoscyphus fraxineus</name>
    <dbReference type="NCBI Taxonomy" id="746836"/>
    <lineage>
        <taxon>Eukaryota</taxon>
        <taxon>Fungi</taxon>
        <taxon>Dikarya</taxon>
        <taxon>Ascomycota</taxon>
        <taxon>Pezizomycotina</taxon>
        <taxon>Leotiomycetes</taxon>
        <taxon>Helotiales</taxon>
        <taxon>Helotiaceae</taxon>
        <taxon>Hymenoscyphus</taxon>
    </lineage>
</organism>
<dbReference type="CDD" id="cd06145">
    <property type="entry name" value="REX1_like"/>
    <property type="match status" value="1"/>
</dbReference>
<dbReference type="InterPro" id="IPR036397">
    <property type="entry name" value="RNaseH_sf"/>
</dbReference>
<feature type="compositionally biased region" description="Basic and acidic residues" evidence="6">
    <location>
        <begin position="263"/>
        <end position="274"/>
    </location>
</feature>
<dbReference type="OrthoDB" id="3996471at2759"/>
<evidence type="ECO:0000256" key="2">
    <source>
        <dbReference type="ARBA" id="ARBA00022722"/>
    </source>
</evidence>